<protein>
    <submittedName>
        <fullName evidence="1">Uncharacterized protein</fullName>
    </submittedName>
</protein>
<dbReference type="Proteomes" id="UP001300871">
    <property type="component" value="Unassembled WGS sequence"/>
</dbReference>
<reference evidence="1" key="1">
    <citation type="submission" date="2023-01" db="EMBL/GenBank/DDBJ databases">
        <title>Human gut microbiome strain richness.</title>
        <authorList>
            <person name="Chen-Liaw A."/>
        </authorList>
    </citation>
    <scope>NUCLEOTIDE SEQUENCE</scope>
    <source>
        <strain evidence="1">B1_m1001713B170214d0_201011</strain>
    </source>
</reference>
<evidence type="ECO:0000313" key="2">
    <source>
        <dbReference type="Proteomes" id="UP001300871"/>
    </source>
</evidence>
<comment type="caution">
    <text evidence="1">The sequence shown here is derived from an EMBL/GenBank/DDBJ whole genome shotgun (WGS) entry which is preliminary data.</text>
</comment>
<dbReference type="NCBIfam" id="NF045478">
    <property type="entry name" value="XF1762_fam"/>
    <property type="match status" value="1"/>
</dbReference>
<gene>
    <name evidence="1" type="ORF">PM006_15865</name>
</gene>
<sequence length="120" mass="13405">MLELVPVSLKEANAFVARYHRHHKPVVGHKFSVAAAVNGEITDGTHNACSFLYAAAWRAARNMGYKRLVTYILDTETGGSLRAAGWRCIGEAGGKRWTGLRRPEVDLYPAQMKMRFEVTK</sequence>
<dbReference type="RefSeq" id="WP_003505542.1">
    <property type="nucleotide sequence ID" value="NZ_JADNHH010000018.1"/>
</dbReference>
<dbReference type="AlphaFoldDB" id="A0AAW6AVC2"/>
<evidence type="ECO:0000313" key="1">
    <source>
        <dbReference type="EMBL" id="MDB2001681.1"/>
    </source>
</evidence>
<dbReference type="EMBL" id="JAQLGM010000045">
    <property type="protein sequence ID" value="MDB2001681.1"/>
    <property type="molecule type" value="Genomic_DNA"/>
</dbReference>
<name>A0AAW6AVC2_CLOSY</name>
<proteinExistence type="predicted"/>
<organism evidence="1 2">
    <name type="scientific">Clostridium symbiosum</name>
    <name type="common">Bacteroides symbiosus</name>
    <dbReference type="NCBI Taxonomy" id="1512"/>
    <lineage>
        <taxon>Bacteria</taxon>
        <taxon>Bacillati</taxon>
        <taxon>Bacillota</taxon>
        <taxon>Clostridia</taxon>
        <taxon>Lachnospirales</taxon>
        <taxon>Lachnospiraceae</taxon>
        <taxon>Otoolea</taxon>
    </lineage>
</organism>
<accession>A0AAW6AVC2</accession>
<dbReference type="InterPro" id="IPR053780">
    <property type="entry name" value="Gp66-like"/>
</dbReference>